<organism evidence="2 3">
    <name type="scientific">Plasmodium vivax (strain Brazil I)</name>
    <dbReference type="NCBI Taxonomy" id="1033975"/>
    <lineage>
        <taxon>Eukaryota</taxon>
        <taxon>Sar</taxon>
        <taxon>Alveolata</taxon>
        <taxon>Apicomplexa</taxon>
        <taxon>Aconoidasida</taxon>
        <taxon>Haemosporida</taxon>
        <taxon>Plasmodiidae</taxon>
        <taxon>Plasmodium</taxon>
        <taxon>Plasmodium (Plasmodium)</taxon>
    </lineage>
</organism>
<dbReference type="AlphaFoldDB" id="A0A0J9T0T8"/>
<name>A0A0J9T0T8_PLAV1</name>
<keyword evidence="1" id="KW-1133">Transmembrane helix</keyword>
<feature type="transmembrane region" description="Helical" evidence="1">
    <location>
        <begin position="214"/>
        <end position="238"/>
    </location>
</feature>
<accession>A0A0J9T0T8</accession>
<dbReference type="OrthoDB" id="386473at2759"/>
<evidence type="ECO:0000313" key="2">
    <source>
        <dbReference type="EMBL" id="KMZ88734.1"/>
    </source>
</evidence>
<evidence type="ECO:0000313" key="3">
    <source>
        <dbReference type="Proteomes" id="UP000053327"/>
    </source>
</evidence>
<protein>
    <recommendedName>
        <fullName evidence="4">Variable surface protein</fullName>
    </recommendedName>
</protein>
<evidence type="ECO:0008006" key="4">
    <source>
        <dbReference type="Google" id="ProtNLM"/>
    </source>
</evidence>
<keyword evidence="1" id="KW-0472">Membrane</keyword>
<dbReference type="EMBL" id="KQ234755">
    <property type="protein sequence ID" value="KMZ88734.1"/>
    <property type="molecule type" value="Genomic_DNA"/>
</dbReference>
<gene>
    <name evidence="2" type="ORF">PVBG_05680</name>
</gene>
<sequence>MDDSIYNDVSSFEEYESILSTISEEERTSQNELCHDIISGPTKYSDYEVHNICPSVMNYLNKLQVNPDDSYKVKGCKYLYYALYEMAPKMHIPNDITYNLYNDLLETYHLKKEYKFHINVDNFNSDIFKTIKNLLNLYDYFYKYKRKTQCKNKTCDCAEECVKIYNEYIVKCNNHNSSSLCTELYKFAKEFNNHLSQDNVCNDKITKLETFNRYHLKIIIVIPIILIFAISFSFIILYKVKNNIIIYLNIMH</sequence>
<evidence type="ECO:0000256" key="1">
    <source>
        <dbReference type="SAM" id="Phobius"/>
    </source>
</evidence>
<keyword evidence="1" id="KW-0812">Transmembrane</keyword>
<proteinExistence type="predicted"/>
<reference evidence="2 3" key="1">
    <citation type="submission" date="2011-08" db="EMBL/GenBank/DDBJ databases">
        <title>The Genome Sequence of Plasmodium vivax Brazil I.</title>
        <authorList>
            <consortium name="The Broad Institute Genome Sequencing Platform"/>
            <consortium name="The Broad Institute Genome Sequencing Center for Infectious Disease"/>
            <person name="Neafsey D."/>
            <person name="Carlton J."/>
            <person name="Barnwell J."/>
            <person name="Collins W."/>
            <person name="Escalante A."/>
            <person name="Mullikin J."/>
            <person name="Saul A."/>
            <person name="Guigo R."/>
            <person name="Camara F."/>
            <person name="Young S.K."/>
            <person name="Zeng Q."/>
            <person name="Gargeya S."/>
            <person name="Fitzgerald M."/>
            <person name="Haas B."/>
            <person name="Abouelleil A."/>
            <person name="Alvarado L."/>
            <person name="Arachchi H.M."/>
            <person name="Berlin A."/>
            <person name="Brown A."/>
            <person name="Chapman S.B."/>
            <person name="Chen Z."/>
            <person name="Dunbar C."/>
            <person name="Freedman E."/>
            <person name="Gearin G."/>
            <person name="Gellesch M."/>
            <person name="Goldberg J."/>
            <person name="Griggs A."/>
            <person name="Gujja S."/>
            <person name="Heiman D."/>
            <person name="Howarth C."/>
            <person name="Larson L."/>
            <person name="Lui A."/>
            <person name="MacDonald P.J.P."/>
            <person name="Montmayeur A."/>
            <person name="Murphy C."/>
            <person name="Neiman D."/>
            <person name="Pearson M."/>
            <person name="Priest M."/>
            <person name="Roberts A."/>
            <person name="Saif S."/>
            <person name="Shea T."/>
            <person name="Shenoy N."/>
            <person name="Sisk P."/>
            <person name="Stolte C."/>
            <person name="Sykes S."/>
            <person name="Wortman J."/>
            <person name="Nusbaum C."/>
            <person name="Birren B."/>
        </authorList>
    </citation>
    <scope>NUCLEOTIDE SEQUENCE [LARGE SCALE GENOMIC DNA]</scope>
    <source>
        <strain evidence="2 3">Brazil I</strain>
    </source>
</reference>
<dbReference type="Proteomes" id="UP000053327">
    <property type="component" value="Unassembled WGS sequence"/>
</dbReference>